<evidence type="ECO:0000256" key="1">
    <source>
        <dbReference type="SAM" id="Coils"/>
    </source>
</evidence>
<keyword evidence="4" id="KW-1185">Reference proteome</keyword>
<evidence type="ECO:0000256" key="2">
    <source>
        <dbReference type="SAM" id="MobiDB-lite"/>
    </source>
</evidence>
<proteinExistence type="predicted"/>
<protein>
    <recommendedName>
        <fullName evidence="5">Paramyosin</fullName>
    </recommendedName>
</protein>
<dbReference type="Proteomes" id="UP000042958">
    <property type="component" value="Unassembled WGS sequence"/>
</dbReference>
<evidence type="ECO:0000313" key="3">
    <source>
        <dbReference type="EMBL" id="CEJ56657.1"/>
    </source>
</evidence>
<feature type="compositionally biased region" description="Polar residues" evidence="2">
    <location>
        <begin position="806"/>
        <end position="815"/>
    </location>
</feature>
<feature type="coiled-coil region" evidence="1">
    <location>
        <begin position="300"/>
        <end position="334"/>
    </location>
</feature>
<dbReference type="OrthoDB" id="3438382at2759"/>
<feature type="compositionally biased region" description="Polar residues" evidence="2">
    <location>
        <begin position="62"/>
        <end position="73"/>
    </location>
</feature>
<feature type="region of interest" description="Disordered" evidence="2">
    <location>
        <begin position="850"/>
        <end position="1049"/>
    </location>
</feature>
<evidence type="ECO:0000313" key="4">
    <source>
        <dbReference type="Proteomes" id="UP000042958"/>
    </source>
</evidence>
<gene>
    <name evidence="3" type="ORF">PMG11_02858</name>
</gene>
<feature type="compositionally biased region" description="Basic and acidic residues" evidence="2">
    <location>
        <begin position="883"/>
        <end position="901"/>
    </location>
</feature>
<feature type="coiled-coil region" evidence="1">
    <location>
        <begin position="748"/>
        <end position="806"/>
    </location>
</feature>
<dbReference type="AlphaFoldDB" id="A0A0F7TNW0"/>
<feature type="region of interest" description="Disordered" evidence="2">
    <location>
        <begin position="806"/>
        <end position="825"/>
    </location>
</feature>
<feature type="compositionally biased region" description="Basic residues" evidence="2">
    <location>
        <begin position="1039"/>
        <end position="1049"/>
    </location>
</feature>
<keyword evidence="1" id="KW-0175">Coiled coil</keyword>
<accession>A0A0F7TNW0</accession>
<dbReference type="EMBL" id="CDHK01000002">
    <property type="protein sequence ID" value="CEJ56657.1"/>
    <property type="molecule type" value="Genomic_DNA"/>
</dbReference>
<feature type="coiled-coil region" evidence="1">
    <location>
        <begin position="118"/>
        <end position="179"/>
    </location>
</feature>
<name>A0A0F7TNW0_PENBI</name>
<organism evidence="3 4">
    <name type="scientific">Penicillium brasilianum</name>
    <dbReference type="NCBI Taxonomy" id="104259"/>
    <lineage>
        <taxon>Eukaryota</taxon>
        <taxon>Fungi</taxon>
        <taxon>Dikarya</taxon>
        <taxon>Ascomycota</taxon>
        <taxon>Pezizomycotina</taxon>
        <taxon>Eurotiomycetes</taxon>
        <taxon>Eurotiomycetidae</taxon>
        <taxon>Eurotiales</taxon>
        <taxon>Aspergillaceae</taxon>
        <taxon>Penicillium</taxon>
    </lineage>
</organism>
<feature type="coiled-coil region" evidence="1">
    <location>
        <begin position="359"/>
        <end position="403"/>
    </location>
</feature>
<feature type="region of interest" description="Disordered" evidence="2">
    <location>
        <begin position="1"/>
        <end position="91"/>
    </location>
</feature>
<reference evidence="4" key="1">
    <citation type="journal article" date="2015" name="Genome Announc.">
        <title>Draft genome sequence of the fungus Penicillium brasilianum MG11.</title>
        <authorList>
            <person name="Horn F."/>
            <person name="Linde J."/>
            <person name="Mattern D.J."/>
            <person name="Walther G."/>
            <person name="Guthke R."/>
            <person name="Brakhage A.A."/>
            <person name="Valiante V."/>
        </authorList>
    </citation>
    <scope>NUCLEOTIDE SEQUENCE [LARGE SCALE GENOMIC DNA]</scope>
    <source>
        <strain evidence="4">MG11</strain>
    </source>
</reference>
<feature type="compositionally biased region" description="Basic and acidic residues" evidence="2">
    <location>
        <begin position="929"/>
        <end position="940"/>
    </location>
</feature>
<sequence>MDIAAGNHSPSTFNPGPQHPSADPRLGRVAQRPSITTSYPPPPQQRPTIAETPGSSHIPELVNQSVDQVSNTDVSDRSRDSMSPVDHNAPSVDLSHIVPILMRFSELAAIKGLKEKEKALLQNEGASIKRRLDKARSKDAYPVVIENIQAEEEVSQSKVRKLQHDIDEIEKTRQRMAESLRGFLRQTPLPVSSSYRTPTSALGESSDSEKIAALEADNQQMKAELRELKELIVQKSPEIPTGMQAQLSKLENSVNSQSMSNHGTSKRIRRLEEWKEGVENGMIQPHLHAPERVMSQAPDLEPLRQDIEKAHGKAAEAQEKAQAMGDRVMALRRDLQYLRDHFDRDLFARQEFEKTLNAVKEFIEQGSDLKRRLESIEKERLELKDAVATAREAKSKAEDLDMRYTTYTDRNNGRIAHLESTVRLLEASDKRASDVEPSRPAEALGSVKDSIEKVESSQRSLWNNVNKLILDMPQVLESSKQVQKCLSGNESLMTAVRSLEQRYSNINTEYLVKNMAAAMMEMYPSMSQTIEQVNQLKSYCTKEITALKTATQNVDLASLESKMSQLRTELANKLLHLQNSVSDQAKSINEQLEETWELKNKFQTQSDAFSELGESIPQALQQAERVTEVSTKLEALYEDLASLKAKFEAQDVTEKVSGLSKQLEALSKNVDPPSVKQNGPEVVNKVTEISERLTDLTANYQLLETRLITQELADWKEVDELKSGHGNLIEELKAVKTRVKSQDDTEKMIAVSENLKSLSDDLKSLQTKFDEELGSLKSRVDNLGHNEELSKLRNELLTRIDKLQAAAQSGSNRNATGDDASERSMLNHPGVCGSLGDHYRILGSATRNQNEHGHVLDMPSTLRPGGDGPITTADSSVPYFDAVSEHARDSLEESSPCHRSEQSVSEDELSFRPNRPAATTDTPMGLRITENENGYHESRSFNKSVRQSTPSDVSHDPDDQPSPQPATSEVPMAYRITENERGQTENGMSRKRPRQGTASEDERRSRARFANGTGAPAPPISAFAKKAKKKQEKRERKEQRKKNRQSLPH</sequence>
<evidence type="ECO:0008006" key="5">
    <source>
        <dbReference type="Google" id="ProtNLM"/>
    </source>
</evidence>
<feature type="coiled-coil region" evidence="1">
    <location>
        <begin position="626"/>
        <end position="706"/>
    </location>
</feature>